<dbReference type="GO" id="GO:0003677">
    <property type="term" value="F:DNA binding"/>
    <property type="evidence" value="ECO:0007669"/>
    <property type="project" value="UniProtKB-UniRule"/>
</dbReference>
<organism evidence="8 9">
    <name type="scientific">Candidatus Magasanikbacteria bacterium CG10_big_fil_rev_8_21_14_0_10_43_6</name>
    <dbReference type="NCBI Taxonomy" id="1974650"/>
    <lineage>
        <taxon>Bacteria</taxon>
        <taxon>Candidatus Magasanikiibacteriota</taxon>
    </lineage>
</organism>
<accession>A0A2M6W0T1</accession>
<dbReference type="PANTHER" id="PTHR30349:SF64">
    <property type="entry name" value="PROPHAGE INTEGRASE INTD-RELATED"/>
    <property type="match status" value="1"/>
</dbReference>
<evidence type="ECO:0000256" key="1">
    <source>
        <dbReference type="ARBA" id="ARBA00008857"/>
    </source>
</evidence>
<evidence type="ECO:0000256" key="3">
    <source>
        <dbReference type="ARBA" id="ARBA00023125"/>
    </source>
</evidence>
<dbReference type="InterPro" id="IPR050090">
    <property type="entry name" value="Tyrosine_recombinase_XerCD"/>
</dbReference>
<dbReference type="GO" id="GO:0006310">
    <property type="term" value="P:DNA recombination"/>
    <property type="evidence" value="ECO:0007669"/>
    <property type="project" value="UniProtKB-KW"/>
</dbReference>
<dbReference type="Pfam" id="PF00589">
    <property type="entry name" value="Phage_integrase"/>
    <property type="match status" value="1"/>
</dbReference>
<dbReference type="SUPFAM" id="SSF56349">
    <property type="entry name" value="DNA breaking-rejoining enzymes"/>
    <property type="match status" value="1"/>
</dbReference>
<evidence type="ECO:0000259" key="6">
    <source>
        <dbReference type="PROSITE" id="PS51898"/>
    </source>
</evidence>
<evidence type="ECO:0000313" key="8">
    <source>
        <dbReference type="EMBL" id="PIT86335.1"/>
    </source>
</evidence>
<keyword evidence="4" id="KW-0233">DNA recombination</keyword>
<dbReference type="InterPro" id="IPR044068">
    <property type="entry name" value="CB"/>
</dbReference>
<name>A0A2M6W0T1_9BACT</name>
<protein>
    <submittedName>
        <fullName evidence="8">Integrase</fullName>
    </submittedName>
</protein>
<feature type="domain" description="Tyr recombinase" evidence="6">
    <location>
        <begin position="93"/>
        <end position="265"/>
    </location>
</feature>
<dbReference type="Gene3D" id="1.10.150.130">
    <property type="match status" value="1"/>
</dbReference>
<comment type="similarity">
    <text evidence="1">Belongs to the 'phage' integrase family.</text>
</comment>
<feature type="domain" description="Core-binding (CB)" evidence="7">
    <location>
        <begin position="1"/>
        <end position="77"/>
    </location>
</feature>
<evidence type="ECO:0000256" key="5">
    <source>
        <dbReference type="PROSITE-ProRule" id="PRU01248"/>
    </source>
</evidence>
<dbReference type="GO" id="GO:0015074">
    <property type="term" value="P:DNA integration"/>
    <property type="evidence" value="ECO:0007669"/>
    <property type="project" value="UniProtKB-KW"/>
</dbReference>
<evidence type="ECO:0000256" key="4">
    <source>
        <dbReference type="ARBA" id="ARBA00023172"/>
    </source>
</evidence>
<dbReference type="InterPro" id="IPR010998">
    <property type="entry name" value="Integrase_recombinase_N"/>
</dbReference>
<keyword evidence="3 5" id="KW-0238">DNA-binding</keyword>
<keyword evidence="2" id="KW-0229">DNA integration</keyword>
<dbReference type="EMBL" id="PFBZ01000161">
    <property type="protein sequence ID" value="PIT86335.1"/>
    <property type="molecule type" value="Genomic_DNA"/>
</dbReference>
<dbReference type="InterPro" id="IPR013762">
    <property type="entry name" value="Integrase-like_cat_sf"/>
</dbReference>
<evidence type="ECO:0000313" key="9">
    <source>
        <dbReference type="Proteomes" id="UP000229362"/>
    </source>
</evidence>
<dbReference type="Pfam" id="PF13495">
    <property type="entry name" value="Phage_int_SAM_4"/>
    <property type="match status" value="1"/>
</dbReference>
<dbReference type="InterPro" id="IPR002104">
    <property type="entry name" value="Integrase_catalytic"/>
</dbReference>
<reference evidence="9" key="1">
    <citation type="submission" date="2017-09" db="EMBL/GenBank/DDBJ databases">
        <title>Depth-based differentiation of microbial function through sediment-hosted aquifers and enrichment of novel symbionts in the deep terrestrial subsurface.</title>
        <authorList>
            <person name="Probst A.J."/>
            <person name="Ladd B."/>
            <person name="Jarett J.K."/>
            <person name="Geller-Mcgrath D.E."/>
            <person name="Sieber C.M.K."/>
            <person name="Emerson J.B."/>
            <person name="Anantharaman K."/>
            <person name="Thomas B.C."/>
            <person name="Malmstrom R."/>
            <person name="Stieglmeier M."/>
            <person name="Klingl A."/>
            <person name="Woyke T."/>
            <person name="Ryan C.M."/>
            <person name="Banfield J.F."/>
        </authorList>
    </citation>
    <scope>NUCLEOTIDE SEQUENCE [LARGE SCALE GENOMIC DNA]</scope>
</reference>
<evidence type="ECO:0000256" key="2">
    <source>
        <dbReference type="ARBA" id="ARBA00022908"/>
    </source>
</evidence>
<dbReference type="InterPro" id="IPR004107">
    <property type="entry name" value="Integrase_SAM-like_N"/>
</dbReference>
<dbReference type="InterPro" id="IPR011010">
    <property type="entry name" value="DNA_brk_join_enz"/>
</dbReference>
<dbReference type="Proteomes" id="UP000229362">
    <property type="component" value="Unassembled WGS sequence"/>
</dbReference>
<gene>
    <name evidence="8" type="ORF">COU33_03770</name>
</gene>
<dbReference type="PROSITE" id="PS51898">
    <property type="entry name" value="TYR_RECOMBINASE"/>
    <property type="match status" value="1"/>
</dbReference>
<dbReference type="Gene3D" id="1.10.443.10">
    <property type="entry name" value="Intergrase catalytic core"/>
    <property type="match status" value="1"/>
</dbReference>
<comment type="caution">
    <text evidence="8">The sequence shown here is derived from an EMBL/GenBank/DDBJ whole genome shotgun (WGS) entry which is preliminary data.</text>
</comment>
<dbReference type="PANTHER" id="PTHR30349">
    <property type="entry name" value="PHAGE INTEGRASE-RELATED"/>
    <property type="match status" value="1"/>
</dbReference>
<proteinExistence type="inferred from homology"/>
<evidence type="ECO:0000259" key="7">
    <source>
        <dbReference type="PROSITE" id="PS51900"/>
    </source>
</evidence>
<dbReference type="PROSITE" id="PS51900">
    <property type="entry name" value="CB"/>
    <property type="match status" value="1"/>
</dbReference>
<sequence>MQAYIEQLQRHLKMRKYSPKTVQAYSRYIQEFLINAPSPLPPEKEIIFSYILQKNALAAQSVNVRIQAIKYFYTHILETPLPFAIPMAKRPGRLPSILSRAEISTILGVIKNPKHRLLIALAYGAGLRVSEVVHLRVKDIDFSEQLLFLKKTKGNKERRTILPAALCIELQRLLVGTTQDSHVFVSERGGGLTTRTAQAIFLEACKKAEICKAVTFHSLRHSFATHMLEDGVDIRFVQELLGHKHIRTTEQYTHVTNPMLRKIQSPLDRK</sequence>
<dbReference type="AlphaFoldDB" id="A0A2M6W0T1"/>